<dbReference type="InterPro" id="IPR023088">
    <property type="entry name" value="PDEase"/>
</dbReference>
<protein>
    <recommendedName>
        <fullName evidence="8">Phosphodiesterase</fullName>
        <ecNumber evidence="8">3.1.4.-</ecNumber>
    </recommendedName>
</protein>
<feature type="binding site" evidence="6">
    <location>
        <begin position="795"/>
        <end position="799"/>
    </location>
    <ligand>
        <name>AMP</name>
        <dbReference type="ChEBI" id="CHEBI:456215"/>
    </ligand>
</feature>
<evidence type="ECO:0000259" key="10">
    <source>
        <dbReference type="PROSITE" id="PS51845"/>
    </source>
</evidence>
<dbReference type="InterPro" id="IPR003018">
    <property type="entry name" value="GAF"/>
</dbReference>
<evidence type="ECO:0000313" key="11">
    <source>
        <dbReference type="EMBL" id="CAD7458354.1"/>
    </source>
</evidence>
<proteinExistence type="inferred from homology"/>
<keyword evidence="2" id="KW-0140">cGMP</keyword>
<feature type="binding site" evidence="7">
    <location>
        <position position="836"/>
    </location>
    <ligand>
        <name>Zn(2+)</name>
        <dbReference type="ChEBI" id="CHEBI:29105"/>
        <label>2</label>
    </ligand>
</feature>
<dbReference type="AlphaFoldDB" id="A0A7R9IHB3"/>
<dbReference type="SMART" id="SM00471">
    <property type="entry name" value="HDc"/>
    <property type="match status" value="1"/>
</dbReference>
<dbReference type="InterPro" id="IPR036971">
    <property type="entry name" value="PDEase_catalytic_dom_sf"/>
</dbReference>
<dbReference type="GO" id="GO:0046872">
    <property type="term" value="F:metal ion binding"/>
    <property type="evidence" value="ECO:0007669"/>
    <property type="project" value="UniProtKB-KW"/>
</dbReference>
<accession>A0A7R9IHB3</accession>
<feature type="binding site" evidence="6">
    <location>
        <position position="947"/>
    </location>
    <ligand>
        <name>AMP</name>
        <dbReference type="ChEBI" id="CHEBI:456215"/>
    </ligand>
</feature>
<sequence length="1131" mass="127136">MKKKMTQLTFGEVEEWLDSHPELCQDYFLRKTELAAINTWLVAHGFLTINDYVSYSSRRGSVSSAGGSGNTSPNGNYLFAAEDAVQPQLSPVASITPTVVLNGHHKRSNSKRCLRHDFARCKSRSVFRTHEVDGACASKEHPGTSSSRRSSLKDMRKYTSLPPNSINMLSLLIESKIRLPQCAPAPNRSTKRDQLRTQGERDFFLGIVRDVATDLDLKSLSHKTVDNLAVLLDSDGASLFLVDGPRGGRQTLVSKVFDIHSGVSKFLLPGSAVAGYGDNEVQVPWGAGILGHVAETGETVNLQTACEDPRFDDEVDRITGYHTDTLLCMPIRNAYEEVIAVAQVINKNPDIDNGQFTNNDEKLFETYLQFVGIAITNAQIMEASRQEYDRNRNLLEVVHDLFEEQTSLEKVILKIMQRAQRLLKCERAAVLLLEENVESVKFSKLFELTCPNSSGTAHRWERASQQACPRQPVEGSNVSRYMLELAERVAASGEVINVAECLEVEKGCGGNIRSLLAMPIRNRHYQTIGVATIINKINGLPFDENDEQLFEAFSIFCGLGIHNTLMYSEVEKAMARQKVALEVLSYHATASNKEVEALLFRPVPTPSRDKRRSFRNLNTATSLRKLATNLLITTMLLPLAFIVSQEQEVPCADELNLYSLTFDDFSLMEDEMLLAAVAMFLDLGLVKRYNIEREVSSTLAMFLDLGLVKRYNIEREVSSTLAMFLDLGLVQEVQHRERGEFYISHVPGPRTSQEVQQRERGEFYISHVPGPRTSQETLYRFLITVKRNYRNVPYHNWRHAFNVAQVMFAILMGCEMKGTFSDLEVLGMFVGCLCHDLDHRGTNNSFQEKTGSALVLLYGTTNTMEHHHFNHAVMILSSESHNIFSGLSPENYSKVMQVLKHSILATDLSVYFQLRPRFFSLVESREYSWGLQEHRELLRSMLMTASDIAASSKPWPVQQRVARLVTAEFIVQGDKERNELNIQPQALMDRERQHELPQLQISRGHHPVEQGFCPGAASLEAPYNNFGHVDLRQAAPLFLHFPIGRASRLMCNVMGEGNRAVPLEPNPKEGPITARRYLLGHSIVEYQSIGQMNPKLNAMAEGALSNMKSWAQMTSDPINQKGVSVSDHETI</sequence>
<dbReference type="InterPro" id="IPR002073">
    <property type="entry name" value="PDEase_catalytic_dom"/>
</dbReference>
<dbReference type="PROSITE" id="PS00126">
    <property type="entry name" value="PDEASE_I_1"/>
    <property type="match status" value="1"/>
</dbReference>
<dbReference type="Gene3D" id="1.10.1300.10">
    <property type="entry name" value="3'5'-cyclic nucleotide phosphodiesterase, catalytic domain"/>
    <property type="match status" value="1"/>
</dbReference>
<dbReference type="InterPro" id="IPR029016">
    <property type="entry name" value="GAF-like_dom_sf"/>
</dbReference>
<dbReference type="PANTHER" id="PTHR11347">
    <property type="entry name" value="CYCLIC NUCLEOTIDE PHOSPHODIESTERASE"/>
    <property type="match status" value="1"/>
</dbReference>
<feature type="region of interest" description="Disordered" evidence="9">
    <location>
        <begin position="136"/>
        <end position="159"/>
    </location>
</feature>
<feature type="binding site" evidence="7">
    <location>
        <position position="836"/>
    </location>
    <ligand>
        <name>Zn(2+)</name>
        <dbReference type="ChEBI" id="CHEBI:29105"/>
        <label>1</label>
    </ligand>
</feature>
<feature type="binding site" evidence="6">
    <location>
        <position position="836"/>
    </location>
    <ligand>
        <name>AMP</name>
        <dbReference type="ChEBI" id="CHEBI:456215"/>
    </ligand>
</feature>
<evidence type="ECO:0000256" key="4">
    <source>
        <dbReference type="ARBA" id="ARBA00022801"/>
    </source>
</evidence>
<dbReference type="Gene3D" id="3.30.450.40">
    <property type="match status" value="2"/>
</dbReference>
<name>A0A7R9IHB3_9NEOP</name>
<feature type="domain" description="PDEase" evidence="10">
    <location>
        <begin position="713"/>
        <end position="1117"/>
    </location>
</feature>
<keyword evidence="4 8" id="KW-0378">Hydrolase</keyword>
<feature type="active site" description="Proton donor" evidence="5">
    <location>
        <position position="795"/>
    </location>
</feature>
<feature type="binding site" evidence="7">
    <location>
        <position position="947"/>
    </location>
    <ligand>
        <name>Zn(2+)</name>
        <dbReference type="ChEBI" id="CHEBI:29105"/>
        <label>1</label>
    </ligand>
</feature>
<dbReference type="CDD" id="cd00077">
    <property type="entry name" value="HDc"/>
    <property type="match status" value="1"/>
</dbReference>
<dbReference type="SUPFAM" id="SSF109604">
    <property type="entry name" value="HD-domain/PDEase-like"/>
    <property type="match status" value="1"/>
</dbReference>
<reference evidence="11" key="1">
    <citation type="submission" date="2020-11" db="EMBL/GenBank/DDBJ databases">
        <authorList>
            <person name="Tran Van P."/>
        </authorList>
    </citation>
    <scope>NUCLEOTIDE SEQUENCE</scope>
</reference>
<dbReference type="SMART" id="SM00065">
    <property type="entry name" value="GAF"/>
    <property type="match status" value="2"/>
</dbReference>
<dbReference type="PROSITE" id="PS51845">
    <property type="entry name" value="PDEASE_I_2"/>
    <property type="match status" value="1"/>
</dbReference>
<dbReference type="PRINTS" id="PR00387">
    <property type="entry name" value="PDIESTERASE1"/>
</dbReference>
<dbReference type="EMBL" id="OE002226">
    <property type="protein sequence ID" value="CAD7458354.1"/>
    <property type="molecule type" value="Genomic_DNA"/>
</dbReference>
<dbReference type="EC" id="3.1.4.-" evidence="8"/>
<dbReference type="GO" id="GO:0007165">
    <property type="term" value="P:signal transduction"/>
    <property type="evidence" value="ECO:0007669"/>
    <property type="project" value="InterPro"/>
</dbReference>
<organism evidence="11">
    <name type="scientific">Timema tahoe</name>
    <dbReference type="NCBI Taxonomy" id="61484"/>
    <lineage>
        <taxon>Eukaryota</taxon>
        <taxon>Metazoa</taxon>
        <taxon>Ecdysozoa</taxon>
        <taxon>Arthropoda</taxon>
        <taxon>Hexapoda</taxon>
        <taxon>Insecta</taxon>
        <taxon>Pterygota</taxon>
        <taxon>Neoptera</taxon>
        <taxon>Polyneoptera</taxon>
        <taxon>Phasmatodea</taxon>
        <taxon>Timematodea</taxon>
        <taxon>Timematoidea</taxon>
        <taxon>Timematidae</taxon>
        <taxon>Timema</taxon>
    </lineage>
</organism>
<dbReference type="FunFam" id="1.10.1300.10:FF:000003">
    <property type="entry name" value="Phosphodiesterase"/>
    <property type="match status" value="1"/>
</dbReference>
<evidence type="ECO:0000256" key="3">
    <source>
        <dbReference type="ARBA" id="ARBA00022723"/>
    </source>
</evidence>
<evidence type="ECO:0000256" key="7">
    <source>
        <dbReference type="PIRSR" id="PIRSR623088-3"/>
    </source>
</evidence>
<dbReference type="GO" id="GO:0004114">
    <property type="term" value="F:3',5'-cyclic-nucleotide phosphodiesterase activity"/>
    <property type="evidence" value="ECO:0007669"/>
    <property type="project" value="InterPro"/>
</dbReference>
<gene>
    <name evidence="11" type="ORF">TTEB3V08_LOCUS6337</name>
</gene>
<evidence type="ECO:0000256" key="1">
    <source>
        <dbReference type="ARBA" id="ARBA00007648"/>
    </source>
</evidence>
<feature type="binding site" evidence="7">
    <location>
        <position position="835"/>
    </location>
    <ligand>
        <name>Zn(2+)</name>
        <dbReference type="ChEBI" id="CHEBI:29105"/>
        <label>1</label>
    </ligand>
</feature>
<comment type="cofactor">
    <cofactor evidence="8">
        <name>a divalent metal cation</name>
        <dbReference type="ChEBI" id="CHEBI:60240"/>
    </cofactor>
    <text evidence="8">Binds 2 divalent metal cations per subunit. Site 1 may preferentially bind zinc ions, while site 2 has a preference for magnesium and/or manganese ions.</text>
</comment>
<dbReference type="SUPFAM" id="SSF55781">
    <property type="entry name" value="GAF domain-like"/>
    <property type="match status" value="2"/>
</dbReference>
<evidence type="ECO:0000256" key="6">
    <source>
        <dbReference type="PIRSR" id="PIRSR623088-2"/>
    </source>
</evidence>
<evidence type="ECO:0000256" key="5">
    <source>
        <dbReference type="PIRSR" id="PIRSR623088-1"/>
    </source>
</evidence>
<dbReference type="InterPro" id="IPR023174">
    <property type="entry name" value="PDEase_CS"/>
</dbReference>
<keyword evidence="3 7" id="KW-0479">Metal-binding</keyword>
<evidence type="ECO:0000256" key="9">
    <source>
        <dbReference type="SAM" id="MobiDB-lite"/>
    </source>
</evidence>
<feature type="binding site" evidence="7">
    <location>
        <position position="799"/>
    </location>
    <ligand>
        <name>Zn(2+)</name>
        <dbReference type="ChEBI" id="CHEBI:29105"/>
        <label>1</label>
    </ligand>
</feature>
<evidence type="ECO:0000256" key="2">
    <source>
        <dbReference type="ARBA" id="ARBA00022535"/>
    </source>
</evidence>
<dbReference type="Pfam" id="PF00233">
    <property type="entry name" value="PDEase_I"/>
    <property type="match status" value="1"/>
</dbReference>
<dbReference type="Pfam" id="PF01590">
    <property type="entry name" value="GAF"/>
    <property type="match status" value="2"/>
</dbReference>
<feature type="binding site" evidence="6">
    <location>
        <position position="1000"/>
    </location>
    <ligand>
        <name>AMP</name>
        <dbReference type="ChEBI" id="CHEBI:456215"/>
    </ligand>
</feature>
<comment type="similarity">
    <text evidence="1 8">Belongs to the cyclic nucleotide phosphodiesterase family.</text>
</comment>
<dbReference type="InterPro" id="IPR003607">
    <property type="entry name" value="HD/PDEase_dom"/>
</dbReference>
<evidence type="ECO:0000256" key="8">
    <source>
        <dbReference type="RuleBase" id="RU363067"/>
    </source>
</evidence>